<evidence type="ECO:0000259" key="9">
    <source>
        <dbReference type="Pfam" id="PF13515"/>
    </source>
</evidence>
<evidence type="ECO:0000256" key="2">
    <source>
        <dbReference type="ARBA" id="ARBA00022475"/>
    </source>
</evidence>
<dbReference type="PANTHER" id="PTHR30509:SF8">
    <property type="entry name" value="INNER MEMBRANE PROTEIN YCCS"/>
    <property type="match status" value="1"/>
</dbReference>
<evidence type="ECO:0000256" key="6">
    <source>
        <dbReference type="ARBA" id="ARBA00043993"/>
    </source>
</evidence>
<feature type="domain" description="Integral membrane bound transporter" evidence="9">
    <location>
        <begin position="411"/>
        <end position="532"/>
    </location>
</feature>
<feature type="transmembrane region" description="Helical" evidence="7">
    <location>
        <begin position="520"/>
        <end position="538"/>
    </location>
</feature>
<evidence type="ECO:0000313" key="10">
    <source>
        <dbReference type="EMBL" id="MCJ0743356.1"/>
    </source>
</evidence>
<proteinExistence type="inferred from homology"/>
<keyword evidence="3 7" id="KW-0812">Transmembrane</keyword>
<keyword evidence="4 7" id="KW-1133">Transmembrane helix</keyword>
<feature type="transmembrane region" description="Helical" evidence="7">
    <location>
        <begin position="12"/>
        <end position="34"/>
    </location>
</feature>
<feature type="transmembrane region" description="Helical" evidence="7">
    <location>
        <begin position="444"/>
        <end position="462"/>
    </location>
</feature>
<name>A0ABS9ZYH9_9SPHI</name>
<feature type="transmembrane region" description="Helical" evidence="7">
    <location>
        <begin position="469"/>
        <end position="485"/>
    </location>
</feature>
<protein>
    <submittedName>
        <fullName evidence="10">FUSC family protein</fullName>
    </submittedName>
</protein>
<keyword evidence="11" id="KW-1185">Reference proteome</keyword>
<comment type="subcellular location">
    <subcellularLocation>
        <location evidence="1">Cell membrane</location>
        <topology evidence="1">Multi-pass membrane protein</topology>
    </subcellularLocation>
</comment>
<dbReference type="PANTHER" id="PTHR30509">
    <property type="entry name" value="P-HYDROXYBENZOIC ACID EFFLUX PUMP SUBUNIT-RELATED"/>
    <property type="match status" value="1"/>
</dbReference>
<feature type="transmembrane region" description="Helical" evidence="7">
    <location>
        <begin position="92"/>
        <end position="110"/>
    </location>
</feature>
<dbReference type="Proteomes" id="UP001165460">
    <property type="component" value="Unassembled WGS sequence"/>
</dbReference>
<sequence length="726" mass="83192">MLNRPIRNTQDFLLSNYFVEGLRITFGVICPPLILAHFGMLQYGMTLSLGAICVSIVDTPGPMHHRRNAMLITIALLFIVSIIVGLTNKNVIFTGVILVIFSFIFSMFLLFGNRASAIGVAVLLVMVLSIDDIRPWNEVLLSAGLVLCGGVWYAILSYAIYRIRPYRLAQQVLSDSILQVAEFLRAKAKFYEEKVNYDKNFKALVQLQVDVSQKQDEVREVLFRTREIVKESTPQGRFLLVVFTDMVDLFEQVMSTYYNYKQLHDQFDKAGILYRYKLIINKISYALDDIAFALKTGGTPIISNTLDKDLLSLKDEIGKLEQAESAQYNALGIIALKNIEVNIENIVQRVKNIVSYFNKKERSKIKNGDVDVAKFVNKQQIDLKILIDNLNFKSAVFRHSLRVSIVMLVGYIAAKSLAFSHSYWILLTILVISKPGFSLTKERNYHRIIGTVIGAFIGMGILHFVSDKNTLFFILIVFMIGAYSFQRKNYVISVLFMTPYILIMFDFLGLGTMAVARERIYDTLIGSGIAFTASYLLFPNWEKEKLKEAMVNTLKSNAEYFRQVIRLYFEDENDITSYKLARKDIFINSSNLSSLFQRMFSEPKSKQIYIKELHQFTVLNHLLTSYVASLALYIKEHNFISVNPDSLKLIADHTTFLLSSSVDNLFYDKEGINNVQLIHRKNKEENVLHADVHENTTTIIEEHFDLIQKVAYDIYKITEKINVKNF</sequence>
<feature type="transmembrane region" description="Helical" evidence="7">
    <location>
        <begin position="69"/>
        <end position="86"/>
    </location>
</feature>
<comment type="caution">
    <text evidence="10">The sequence shown here is derived from an EMBL/GenBank/DDBJ whole genome shotgun (WGS) entry which is preliminary data.</text>
</comment>
<dbReference type="Pfam" id="PF12805">
    <property type="entry name" value="FUSC-like"/>
    <property type="match status" value="1"/>
</dbReference>
<evidence type="ECO:0000256" key="7">
    <source>
        <dbReference type="SAM" id="Phobius"/>
    </source>
</evidence>
<evidence type="ECO:0000256" key="1">
    <source>
        <dbReference type="ARBA" id="ARBA00004651"/>
    </source>
</evidence>
<feature type="transmembrane region" description="Helical" evidence="7">
    <location>
        <begin position="408"/>
        <end position="432"/>
    </location>
</feature>
<dbReference type="RefSeq" id="WP_243362504.1">
    <property type="nucleotide sequence ID" value="NZ_JALGBH010000002.1"/>
</dbReference>
<evidence type="ECO:0000256" key="4">
    <source>
        <dbReference type="ARBA" id="ARBA00022989"/>
    </source>
</evidence>
<organism evidence="10 11">
    <name type="scientific">Pedobacter montanisoli</name>
    <dbReference type="NCBI Taxonomy" id="2923277"/>
    <lineage>
        <taxon>Bacteria</taxon>
        <taxon>Pseudomonadati</taxon>
        <taxon>Bacteroidota</taxon>
        <taxon>Sphingobacteriia</taxon>
        <taxon>Sphingobacteriales</taxon>
        <taxon>Sphingobacteriaceae</taxon>
        <taxon>Pedobacter</taxon>
    </lineage>
</organism>
<keyword evidence="5 7" id="KW-0472">Membrane</keyword>
<evidence type="ECO:0000256" key="5">
    <source>
        <dbReference type="ARBA" id="ARBA00023136"/>
    </source>
</evidence>
<feature type="transmembrane region" description="Helical" evidence="7">
    <location>
        <begin position="491"/>
        <end position="508"/>
    </location>
</feature>
<gene>
    <name evidence="10" type="ORF">MMF97_11580</name>
</gene>
<dbReference type="EMBL" id="JALGBH010000002">
    <property type="protein sequence ID" value="MCJ0743356.1"/>
    <property type="molecule type" value="Genomic_DNA"/>
</dbReference>
<dbReference type="InterPro" id="IPR032692">
    <property type="entry name" value="YccS_N"/>
</dbReference>
<dbReference type="Pfam" id="PF13515">
    <property type="entry name" value="FUSC_2"/>
    <property type="match status" value="1"/>
</dbReference>
<feature type="transmembrane region" description="Helical" evidence="7">
    <location>
        <begin position="139"/>
        <end position="161"/>
    </location>
</feature>
<evidence type="ECO:0000313" key="11">
    <source>
        <dbReference type="Proteomes" id="UP001165460"/>
    </source>
</evidence>
<feature type="transmembrane region" description="Helical" evidence="7">
    <location>
        <begin position="40"/>
        <end position="57"/>
    </location>
</feature>
<accession>A0ABS9ZYH9</accession>
<keyword evidence="2" id="KW-1003">Cell membrane</keyword>
<comment type="similarity">
    <text evidence="6">Belongs to the YccS/YhfK family.</text>
</comment>
<dbReference type="InterPro" id="IPR049453">
    <property type="entry name" value="Memb_transporter_dom"/>
</dbReference>
<evidence type="ECO:0000259" key="8">
    <source>
        <dbReference type="Pfam" id="PF12805"/>
    </source>
</evidence>
<reference evidence="10" key="1">
    <citation type="submission" date="2022-03" db="EMBL/GenBank/DDBJ databases">
        <authorList>
            <person name="Woo C.Y."/>
        </authorList>
    </citation>
    <scope>NUCLEOTIDE SEQUENCE</scope>
    <source>
        <strain evidence="10">CYS-01</strain>
    </source>
</reference>
<evidence type="ECO:0000256" key="3">
    <source>
        <dbReference type="ARBA" id="ARBA00022692"/>
    </source>
</evidence>
<feature type="domain" description="Integral membrane protein YccS N-terminal" evidence="8">
    <location>
        <begin position="70"/>
        <end position="349"/>
    </location>
</feature>